<dbReference type="PRINTS" id="PR00081">
    <property type="entry name" value="GDHRDH"/>
</dbReference>
<evidence type="ECO:0000313" key="6">
    <source>
        <dbReference type="Proteomes" id="UP000326029"/>
    </source>
</evidence>
<dbReference type="SUPFAM" id="SSF51735">
    <property type="entry name" value="NAD(P)-binding Rossmann-fold domains"/>
    <property type="match status" value="1"/>
</dbReference>
<dbReference type="GO" id="GO:0047936">
    <property type="term" value="F:glucose 1-dehydrogenase [NAD(P)+] activity"/>
    <property type="evidence" value="ECO:0007669"/>
    <property type="project" value="UniProtKB-EC"/>
</dbReference>
<evidence type="ECO:0000256" key="3">
    <source>
        <dbReference type="ARBA" id="ARBA00023027"/>
    </source>
</evidence>
<dbReference type="EMBL" id="CP023693">
    <property type="protein sequence ID" value="QEV37100.1"/>
    <property type="molecule type" value="Genomic_DNA"/>
</dbReference>
<dbReference type="InterPro" id="IPR036291">
    <property type="entry name" value="NAD(P)-bd_dom_sf"/>
</dbReference>
<dbReference type="PANTHER" id="PTHR24321:SF8">
    <property type="entry name" value="ESTRADIOL 17-BETA-DEHYDROGENASE 8-RELATED"/>
    <property type="match status" value="1"/>
</dbReference>
<dbReference type="NCBIfam" id="NF005559">
    <property type="entry name" value="PRK07231.1"/>
    <property type="match status" value="1"/>
</dbReference>
<evidence type="ECO:0000259" key="4">
    <source>
        <dbReference type="SMART" id="SM00822"/>
    </source>
</evidence>
<evidence type="ECO:0000256" key="1">
    <source>
        <dbReference type="ARBA" id="ARBA00006484"/>
    </source>
</evidence>
<name>A0ABX6BQP5_9ACTN</name>
<dbReference type="PRINTS" id="PR00080">
    <property type="entry name" value="SDRFAMILY"/>
</dbReference>
<protein>
    <submittedName>
        <fullName evidence="5">Glucose 1-dehydrogenase</fullName>
        <ecNumber evidence="5">1.1.1.47</ecNumber>
    </submittedName>
</protein>
<organism evidence="5 6">
    <name type="scientific">Streptomyces cinereoruber</name>
    <dbReference type="NCBI Taxonomy" id="67260"/>
    <lineage>
        <taxon>Bacteria</taxon>
        <taxon>Bacillati</taxon>
        <taxon>Actinomycetota</taxon>
        <taxon>Actinomycetes</taxon>
        <taxon>Kitasatosporales</taxon>
        <taxon>Streptomycetaceae</taxon>
        <taxon>Streptomyces</taxon>
    </lineage>
</organism>
<dbReference type="InterPro" id="IPR002347">
    <property type="entry name" value="SDR_fam"/>
</dbReference>
<feature type="domain" description="Ketoreductase" evidence="4">
    <location>
        <begin position="5"/>
        <end position="188"/>
    </location>
</feature>
<dbReference type="Pfam" id="PF13561">
    <property type="entry name" value="adh_short_C2"/>
    <property type="match status" value="1"/>
</dbReference>
<dbReference type="CDD" id="cd05233">
    <property type="entry name" value="SDR_c"/>
    <property type="match status" value="1"/>
</dbReference>
<dbReference type="SMART" id="SM00822">
    <property type="entry name" value="PKS_KR"/>
    <property type="match status" value="1"/>
</dbReference>
<dbReference type="InterPro" id="IPR020904">
    <property type="entry name" value="Sc_DH/Rdtase_CS"/>
</dbReference>
<evidence type="ECO:0000313" key="5">
    <source>
        <dbReference type="EMBL" id="QEV37100.1"/>
    </source>
</evidence>
<proteinExistence type="inferred from homology"/>
<gene>
    <name evidence="5" type="ORF">CP977_28700</name>
</gene>
<accession>A0ABX6BQP5</accession>
<dbReference type="Gene3D" id="3.40.50.720">
    <property type="entry name" value="NAD(P)-binding Rossmann-like Domain"/>
    <property type="match status" value="1"/>
</dbReference>
<keyword evidence="2 5" id="KW-0560">Oxidoreductase</keyword>
<keyword evidence="3" id="KW-0520">NAD</keyword>
<evidence type="ECO:0000256" key="2">
    <source>
        <dbReference type="ARBA" id="ARBA00023002"/>
    </source>
</evidence>
<dbReference type="Proteomes" id="UP000326029">
    <property type="component" value="Chromosome"/>
</dbReference>
<reference evidence="5 6" key="1">
    <citation type="submission" date="2017-09" db="EMBL/GenBank/DDBJ databases">
        <authorList>
            <person name="Lee N."/>
            <person name="Cho B.-K."/>
        </authorList>
    </citation>
    <scope>NUCLEOTIDE SEQUENCE [LARGE SCALE GENOMIC DNA]</scope>
    <source>
        <strain evidence="5 6">ATCC 19740</strain>
    </source>
</reference>
<dbReference type="PANTHER" id="PTHR24321">
    <property type="entry name" value="DEHYDROGENASES, SHORT CHAIN"/>
    <property type="match status" value="1"/>
</dbReference>
<dbReference type="PROSITE" id="PS00061">
    <property type="entry name" value="ADH_SHORT"/>
    <property type="match status" value="1"/>
</dbReference>
<dbReference type="EC" id="1.1.1.47" evidence="5"/>
<keyword evidence="6" id="KW-1185">Reference proteome</keyword>
<dbReference type="InterPro" id="IPR057326">
    <property type="entry name" value="KR_dom"/>
</dbReference>
<sequence length="251" mass="25583">MLDGRTVLITGASSGIGAAAARVFADEGAAVVLTARRAEPLEKLAAEIHAQGGRAEAVVGDVTVPADVTRIVDHALSAFGSLDGAFNNAGWGTLGTPLHEVDDAVYDRIMDVNVRGVWNCLKAQLPVMSRQEGGGTIVNTSSTAGLFATGAISPYVAAKHAVLGLTRAAAAEYGALGVRVNALMVGSTRTELMEQAIEAVPALERAAVARAVQKRLAEPAEVARAAAWLLSDRASFVTGGAVPVDGGCSAV</sequence>
<comment type="similarity">
    <text evidence="1">Belongs to the short-chain dehydrogenases/reductases (SDR) family.</text>
</comment>